<organism evidence="2 3">
    <name type="scientific">Hydrocarboniphaga effusa AP103</name>
    <dbReference type="NCBI Taxonomy" id="1172194"/>
    <lineage>
        <taxon>Bacteria</taxon>
        <taxon>Pseudomonadati</taxon>
        <taxon>Pseudomonadota</taxon>
        <taxon>Gammaproteobacteria</taxon>
        <taxon>Nevskiales</taxon>
        <taxon>Nevskiaceae</taxon>
        <taxon>Hydrocarboniphaga</taxon>
    </lineage>
</organism>
<feature type="signal peptide" evidence="1">
    <location>
        <begin position="1"/>
        <end position="29"/>
    </location>
</feature>
<keyword evidence="1" id="KW-0732">Signal</keyword>
<evidence type="ECO:0000256" key="1">
    <source>
        <dbReference type="SAM" id="SignalP"/>
    </source>
</evidence>
<dbReference type="InterPro" id="IPR021957">
    <property type="entry name" value="DUF3574"/>
</dbReference>
<evidence type="ECO:0000313" key="2">
    <source>
        <dbReference type="EMBL" id="EIT71240.1"/>
    </source>
</evidence>
<dbReference type="Proteomes" id="UP000003704">
    <property type="component" value="Unassembled WGS sequence"/>
</dbReference>
<dbReference type="STRING" id="1172194.WQQ_13770"/>
<dbReference type="AlphaFoldDB" id="I8TBK4"/>
<evidence type="ECO:0000313" key="3">
    <source>
        <dbReference type="Proteomes" id="UP000003704"/>
    </source>
</evidence>
<dbReference type="OrthoDB" id="794286at2"/>
<sequence>MSPFARSFAPRACALLLLLLAGCAAPSLQGTGGTPSRLQGDASHPGQAQNWVRTELYFATGPADDLKKGVDEAGWRAFLDREISTRFASGLSVFDIYGQWQDQGAPAPERLRSKVVVLLHESNAANDAKIEQIRSAWKAATGDLSVLRVTQPADVSF</sequence>
<name>I8TBK4_9GAMM</name>
<keyword evidence="2" id="KW-0449">Lipoprotein</keyword>
<gene>
    <name evidence="2" type="ORF">WQQ_13770</name>
</gene>
<proteinExistence type="predicted"/>
<protein>
    <submittedName>
        <fullName evidence="2">Lipoprotein</fullName>
    </submittedName>
</protein>
<dbReference type="Pfam" id="PF12098">
    <property type="entry name" value="DUF3574"/>
    <property type="match status" value="1"/>
</dbReference>
<feature type="chain" id="PRO_5003714148" evidence="1">
    <location>
        <begin position="30"/>
        <end position="157"/>
    </location>
</feature>
<dbReference type="RefSeq" id="WP_007184331.1">
    <property type="nucleotide sequence ID" value="NZ_AKGD01000001.1"/>
</dbReference>
<dbReference type="EMBL" id="AKGD01000001">
    <property type="protein sequence ID" value="EIT71240.1"/>
    <property type="molecule type" value="Genomic_DNA"/>
</dbReference>
<keyword evidence="3" id="KW-1185">Reference proteome</keyword>
<dbReference type="PROSITE" id="PS51257">
    <property type="entry name" value="PROKAR_LIPOPROTEIN"/>
    <property type="match status" value="1"/>
</dbReference>
<comment type="caution">
    <text evidence="2">The sequence shown here is derived from an EMBL/GenBank/DDBJ whole genome shotgun (WGS) entry which is preliminary data.</text>
</comment>
<accession>I8TBK4</accession>
<reference evidence="2 3" key="1">
    <citation type="journal article" date="2012" name="J. Bacteriol.">
        <title>Genome Sequence of n-Alkane-Degrading Hydrocarboniphaga effusa Strain AP103T (ATCC BAA-332T).</title>
        <authorList>
            <person name="Chang H.K."/>
            <person name="Zylstra G.J."/>
            <person name="Chae J.C."/>
        </authorList>
    </citation>
    <scope>NUCLEOTIDE SEQUENCE [LARGE SCALE GENOMIC DNA]</scope>
    <source>
        <strain evidence="2 3">AP103</strain>
    </source>
</reference>